<evidence type="ECO:0000313" key="7">
    <source>
        <dbReference type="EMBL" id="RCH87251.1"/>
    </source>
</evidence>
<dbReference type="Proteomes" id="UP000253551">
    <property type="component" value="Unassembled WGS sequence"/>
</dbReference>
<accession>A0A367JBZ6</accession>
<evidence type="ECO:0000313" key="8">
    <source>
        <dbReference type="Proteomes" id="UP000253551"/>
    </source>
</evidence>
<protein>
    <recommendedName>
        <fullName evidence="9">Nucleoporin Nup133/Nup155-like N-terminal domain-containing protein</fullName>
    </recommendedName>
</protein>
<evidence type="ECO:0000256" key="1">
    <source>
        <dbReference type="ARBA" id="ARBA00004123"/>
    </source>
</evidence>
<evidence type="ECO:0000256" key="2">
    <source>
        <dbReference type="ARBA" id="ARBA00007373"/>
    </source>
</evidence>
<feature type="domain" description="Nucleoporin Nup133/Nup155-like N-terminal" evidence="6">
    <location>
        <begin position="20"/>
        <end position="417"/>
    </location>
</feature>
<dbReference type="InterPro" id="IPR042533">
    <property type="entry name" value="Nucleoporin_Nup155_C_1"/>
</dbReference>
<comment type="caution">
    <text evidence="7">The sequence shown here is derived from an EMBL/GenBank/DDBJ whole genome shotgun (WGS) entry which is preliminary data.</text>
</comment>
<dbReference type="Gene3D" id="1.20.58.1780">
    <property type="match status" value="1"/>
</dbReference>
<feature type="non-terminal residue" evidence="7">
    <location>
        <position position="1"/>
    </location>
</feature>
<sequence length="890" mass="100122">PPQYISAQAAPVKPIVLKKSITMPNAGLEAIKQFEPNNPSGFANFINRAYFVVKNQLYLWDFAESRDLVIHEEEDAIVGIGFVKPKPQVFKEEIKQLLIISTVREIKIIALKYNSVTGLEVFATDMITSSSGVNINAIVGTEQGRIFMLGDDGNVWELDYRSQEGWFTGKCTKKIHTPGSGLSFLFGGFAKDPIVQLAVNESGTVLYQLTASSSIYVTYLGNDGYTFNTVYRKTDVLQTAKMACPSTHYLTGKDFKIVSIQPTTALESTSYHLVAITNSGLRIYFSHHTESQHLIYDAPPNNLVITHVRSPEKSMSTADNIHHPVYNNALFMFVQNQHASATQDKIIIYSPDLGNLSNCISPASNMSLAEFHDTIDIHGKVLSISESPEGTQTINDMTIVPYYAPTRYFFILTTSGVYVLAKQRPVDMLSNLLSLAGNDIVYRLPEFEHFFSHFGYVNCSTLCYNLISSNMPVLPNSVKLYSPDSVATSVAQGAKVLLDRFGQVPSLLNQMNEHQYTSRHDGLALFIYRLVQPIWTKQLVQQDVNKVYSSTVSIDQLKNTQNGLKNLMSFMDQHPDLFPKTTDSPEARSFNNLRELISYLADALSFFIYLIETGISSVVQLMKPDSQQHLLQQDLKTLLTTSEGRSLTHDLLSALIQFSFNRYDNSSYVVDVLTQHCGSFCGASDVLLYKAASQIYSARTATNTLQARALLNDSFMMLTKIASSIPADKATEIADEFASQGNHLYGTRLALECIKARDPHHDTTGFVEAGCPPHDPRALLFKAKKPFYDIVFKLVCDVVLKNNERETHRKDILNAVFNYRDKAFHFYMYEKFIENQMGQDLIKESPPYLEEFLNRKPCSFDRLRLLADYYRRNEKYEEAAHSYIALGRAA</sequence>
<dbReference type="InterPro" id="IPR042537">
    <property type="entry name" value="Nucleoporin_Nup155_C_2"/>
</dbReference>
<gene>
    <name evidence="7" type="ORF">CU098_000350</name>
</gene>
<dbReference type="PANTHER" id="PTHR10350">
    <property type="entry name" value="NUCLEAR PORE COMPLEX PROTEIN NUP155"/>
    <property type="match status" value="1"/>
</dbReference>
<keyword evidence="4" id="KW-0539">Nucleus</keyword>
<dbReference type="GO" id="GO:0006405">
    <property type="term" value="P:RNA export from nucleus"/>
    <property type="evidence" value="ECO:0007669"/>
    <property type="project" value="TreeGrafter"/>
</dbReference>
<dbReference type="Gene3D" id="1.25.40.440">
    <property type="entry name" value="Nucleoporin, helical domain, central subdomain"/>
    <property type="match status" value="1"/>
</dbReference>
<keyword evidence="3" id="KW-0813">Transport</keyword>
<dbReference type="PANTHER" id="PTHR10350:SF6">
    <property type="entry name" value="NUCLEAR PORE COMPLEX PROTEIN NUP155"/>
    <property type="match status" value="1"/>
</dbReference>
<dbReference type="GO" id="GO:0017056">
    <property type="term" value="F:structural constituent of nuclear pore"/>
    <property type="evidence" value="ECO:0007669"/>
    <property type="project" value="InterPro"/>
</dbReference>
<dbReference type="GO" id="GO:0006606">
    <property type="term" value="P:protein import into nucleus"/>
    <property type="evidence" value="ECO:0007669"/>
    <property type="project" value="TreeGrafter"/>
</dbReference>
<dbReference type="AlphaFoldDB" id="A0A367JBZ6"/>
<dbReference type="Pfam" id="PF03177">
    <property type="entry name" value="Nucleoporin_C"/>
    <property type="match status" value="1"/>
</dbReference>
<evidence type="ECO:0000259" key="5">
    <source>
        <dbReference type="Pfam" id="PF03177"/>
    </source>
</evidence>
<evidence type="ECO:0000259" key="6">
    <source>
        <dbReference type="Pfam" id="PF08801"/>
    </source>
</evidence>
<dbReference type="InterPro" id="IPR007187">
    <property type="entry name" value="Nucleoporin_Nup133/Nup155_C"/>
</dbReference>
<comment type="subcellular location">
    <subcellularLocation>
        <location evidence="1">Nucleus</location>
    </subcellularLocation>
</comment>
<dbReference type="OrthoDB" id="338970at2759"/>
<dbReference type="EMBL" id="PJQM01003757">
    <property type="protein sequence ID" value="RCH87251.1"/>
    <property type="molecule type" value="Genomic_DNA"/>
</dbReference>
<dbReference type="Pfam" id="PF08801">
    <property type="entry name" value="Nucleoporin_N"/>
    <property type="match status" value="1"/>
</dbReference>
<feature type="domain" description="Nucleoporin Nup133/Nup155-like C-terminal" evidence="5">
    <location>
        <begin position="518"/>
        <end position="888"/>
    </location>
</feature>
<dbReference type="Gene3D" id="1.25.40.450">
    <property type="entry name" value="Nucleoporin, helical domain, N-terminal subdomain"/>
    <property type="match status" value="1"/>
</dbReference>
<reference evidence="7 8" key="1">
    <citation type="journal article" date="2018" name="G3 (Bethesda)">
        <title>Phylogenetic and Phylogenomic Definition of Rhizopus Species.</title>
        <authorList>
            <person name="Gryganskyi A.P."/>
            <person name="Golan J."/>
            <person name="Dolatabadi S."/>
            <person name="Mondo S."/>
            <person name="Robb S."/>
            <person name="Idnurm A."/>
            <person name="Muszewska A."/>
            <person name="Steczkiewicz K."/>
            <person name="Masonjones S."/>
            <person name="Liao H.L."/>
            <person name="Gajdeczka M.T."/>
            <person name="Anike F."/>
            <person name="Vuek A."/>
            <person name="Anishchenko I.M."/>
            <person name="Voigt K."/>
            <person name="de Hoog G.S."/>
            <person name="Smith M.E."/>
            <person name="Heitman J."/>
            <person name="Vilgalys R."/>
            <person name="Stajich J.E."/>
        </authorList>
    </citation>
    <scope>NUCLEOTIDE SEQUENCE [LARGE SCALE GENOMIC DNA]</scope>
    <source>
        <strain evidence="7 8">LSU 92-RS-03</strain>
    </source>
</reference>
<name>A0A367JBZ6_RHIST</name>
<proteinExistence type="inferred from homology"/>
<dbReference type="GO" id="GO:0044611">
    <property type="term" value="C:nuclear pore inner ring"/>
    <property type="evidence" value="ECO:0007669"/>
    <property type="project" value="TreeGrafter"/>
</dbReference>
<dbReference type="STRING" id="4846.A0A367JBZ6"/>
<evidence type="ECO:0000256" key="3">
    <source>
        <dbReference type="ARBA" id="ARBA00022448"/>
    </source>
</evidence>
<dbReference type="GO" id="GO:0000972">
    <property type="term" value="P:transcription-dependent tethering of RNA polymerase II gene DNA at nuclear periphery"/>
    <property type="evidence" value="ECO:0007669"/>
    <property type="project" value="TreeGrafter"/>
</dbReference>
<dbReference type="InterPro" id="IPR014908">
    <property type="entry name" value="Nucleoporin_Nup133/Nup155_N"/>
</dbReference>
<evidence type="ECO:0000256" key="4">
    <source>
        <dbReference type="ARBA" id="ARBA00023242"/>
    </source>
</evidence>
<keyword evidence="8" id="KW-1185">Reference proteome</keyword>
<comment type="similarity">
    <text evidence="2">Belongs to the non-repetitive/WGA-negative nucleoporin family.</text>
</comment>
<evidence type="ECO:0008006" key="9">
    <source>
        <dbReference type="Google" id="ProtNLM"/>
    </source>
</evidence>
<dbReference type="InterPro" id="IPR004870">
    <property type="entry name" value="Nucleoporin_Nup155"/>
</dbReference>
<dbReference type="SUPFAM" id="SSF69322">
    <property type="entry name" value="Tricorn protease domain 2"/>
    <property type="match status" value="1"/>
</dbReference>
<organism evidence="7 8">
    <name type="scientific">Rhizopus stolonifer</name>
    <name type="common">Rhizopus nigricans</name>
    <dbReference type="NCBI Taxonomy" id="4846"/>
    <lineage>
        <taxon>Eukaryota</taxon>
        <taxon>Fungi</taxon>
        <taxon>Fungi incertae sedis</taxon>
        <taxon>Mucoromycota</taxon>
        <taxon>Mucoromycotina</taxon>
        <taxon>Mucoromycetes</taxon>
        <taxon>Mucorales</taxon>
        <taxon>Mucorineae</taxon>
        <taxon>Rhizopodaceae</taxon>
        <taxon>Rhizopus</taxon>
    </lineage>
</organism>
<dbReference type="GO" id="GO:0036228">
    <property type="term" value="P:protein localization to nuclear inner membrane"/>
    <property type="evidence" value="ECO:0007669"/>
    <property type="project" value="TreeGrafter"/>
</dbReference>